<evidence type="ECO:0000256" key="2">
    <source>
        <dbReference type="ARBA" id="ARBA00022723"/>
    </source>
</evidence>
<dbReference type="InterPro" id="IPR012763">
    <property type="entry name" value="DNA_pol_III_sug/sutau_N"/>
</dbReference>
<comment type="caution">
    <text evidence="11">The sequence shown here is derived from an EMBL/GenBank/DDBJ whole genome shotgun (WGS) entry which is preliminary data.</text>
</comment>
<dbReference type="GO" id="GO:0009360">
    <property type="term" value="C:DNA polymerase III complex"/>
    <property type="evidence" value="ECO:0007669"/>
    <property type="project" value="InterPro"/>
</dbReference>
<dbReference type="GO" id="GO:0005524">
    <property type="term" value="F:ATP binding"/>
    <property type="evidence" value="ECO:0007669"/>
    <property type="project" value="UniProtKB-KW"/>
</dbReference>
<feature type="compositionally biased region" description="Low complexity" evidence="9">
    <location>
        <begin position="513"/>
        <end position="525"/>
    </location>
</feature>
<evidence type="ECO:0000256" key="9">
    <source>
        <dbReference type="SAM" id="MobiDB-lite"/>
    </source>
</evidence>
<dbReference type="InterPro" id="IPR003593">
    <property type="entry name" value="AAA+_ATPase"/>
</dbReference>
<evidence type="ECO:0000256" key="7">
    <source>
        <dbReference type="ARBA" id="ARBA00049244"/>
    </source>
</evidence>
<keyword evidence="6 8" id="KW-0239">DNA-directed DNA polymerase</keyword>
<dbReference type="InterPro" id="IPR027417">
    <property type="entry name" value="P-loop_NTPase"/>
</dbReference>
<gene>
    <name evidence="8 11" type="primary">dnaX</name>
    <name evidence="11" type="ORF">EJ104_05410</name>
</gene>
<evidence type="ECO:0000313" key="12">
    <source>
        <dbReference type="Proteomes" id="UP000277766"/>
    </source>
</evidence>
<sequence length="751" mass="78479">MSAIYQRARPIHWDQVIGQEHIKGVLKAALDQGRVGHAYLFSGPRGVGKTTTARLIAMTANCTGPEPKPCGECESCRAVRAGSHPDVLEIDAASNNSVDDVRDLREKVGLAPMRGGKKIYILDEAHMMSRAAFNALLKTLEEPPEHVIFILATTEPEKIIPTILSRCQHYRFRRLSADEIAGKLAGLAEAEGVAAEPEALGLMGRLADGAMRDGESLLERMLAAGTAVTRRAVEEALGLPPGEQMRSLAGSLVRGEAGTALAAAGELYRAGFAARTVVEGLVEALSQAIHAELGVSDSDAARLEGADTSRLLRLQAALDEQESRFARAADLLSLELALTHALLAADGGGEVAESDARPAPRPQVRDGAELSELSGRLERLERDLAALRGSGTLVAAAPTASVVPTQPTPPAARPVAPARAAPQVAAPAGGTWADVIQAVSMQTRAFLKPARMYAEAGYVSLSYDARSSFHAKQVGTKLDELTPLIEQVFGPVTLEIITADGGRKYPVGGGAAAAGAAPAPVQGAPITTPQPAPMPVSRAAPTAPVQAASDVVDDFDPLARRAPVGRPQTAAPAPEPVQEQAAEQPAPLRPADPPSPDDRAPAPLPDASPPWQEDPAQVPPAPAGTAEQTPETPQETATREMYLGEPVTEEPVWDDLGLPAEMIVSGGGRAGGAERAKPADAPALSPRPAASVPVSAPPMTTAASGAVRDIRAHPRYEDFRSRFSGQVREIGKNRQAPVAEVEQREDEGSGG</sequence>
<feature type="compositionally biased region" description="Low complexity" evidence="9">
    <location>
        <begin position="625"/>
        <end position="636"/>
    </location>
</feature>
<dbReference type="CDD" id="cd18137">
    <property type="entry name" value="HLD_clamp_pol_III_gamma_tau"/>
    <property type="match status" value="1"/>
</dbReference>
<dbReference type="InterPro" id="IPR004622">
    <property type="entry name" value="DNA_pol_HolB"/>
</dbReference>
<accession>A0A431VYP4</accession>
<dbReference type="Pfam" id="PF22608">
    <property type="entry name" value="DNAX_ATPase_lid"/>
    <property type="match status" value="1"/>
</dbReference>
<dbReference type="EC" id="2.7.7.7" evidence="8"/>
<evidence type="ECO:0000256" key="6">
    <source>
        <dbReference type="ARBA" id="ARBA00022932"/>
    </source>
</evidence>
<keyword evidence="8" id="KW-0235">DNA replication</keyword>
<dbReference type="GO" id="GO:0046872">
    <property type="term" value="F:metal ion binding"/>
    <property type="evidence" value="ECO:0007669"/>
    <property type="project" value="UniProtKB-KW"/>
</dbReference>
<feature type="domain" description="AAA+ ATPase" evidence="10">
    <location>
        <begin position="35"/>
        <end position="182"/>
    </location>
</feature>
<dbReference type="SUPFAM" id="SSF52540">
    <property type="entry name" value="P-loop containing nucleoside triphosphate hydrolases"/>
    <property type="match status" value="1"/>
</dbReference>
<feature type="compositionally biased region" description="Low complexity" evidence="9">
    <location>
        <begin position="567"/>
        <end position="586"/>
    </location>
</feature>
<dbReference type="PRINTS" id="PR00300">
    <property type="entry name" value="CLPPROTEASEA"/>
</dbReference>
<evidence type="ECO:0000256" key="1">
    <source>
        <dbReference type="ARBA" id="ARBA00006360"/>
    </source>
</evidence>
<dbReference type="OrthoDB" id="9810148at2"/>
<comment type="similarity">
    <text evidence="1 8">Belongs to the DnaX/STICHEL family.</text>
</comment>
<evidence type="ECO:0000259" key="10">
    <source>
        <dbReference type="SMART" id="SM00382"/>
    </source>
</evidence>
<keyword evidence="3 8" id="KW-0547">Nucleotide-binding</keyword>
<organism evidence="11 12">
    <name type="scientific">Deinococcus radiophilus</name>
    <dbReference type="NCBI Taxonomy" id="32062"/>
    <lineage>
        <taxon>Bacteria</taxon>
        <taxon>Thermotogati</taxon>
        <taxon>Deinococcota</taxon>
        <taxon>Deinococci</taxon>
        <taxon>Deinococcales</taxon>
        <taxon>Deinococcaceae</taxon>
        <taxon>Deinococcus</taxon>
    </lineage>
</organism>
<dbReference type="GO" id="GO:0003887">
    <property type="term" value="F:DNA-directed DNA polymerase activity"/>
    <property type="evidence" value="ECO:0007669"/>
    <property type="project" value="UniProtKB-KW"/>
</dbReference>
<evidence type="ECO:0000256" key="3">
    <source>
        <dbReference type="ARBA" id="ARBA00022741"/>
    </source>
</evidence>
<dbReference type="InterPro" id="IPR001270">
    <property type="entry name" value="ClpA/B"/>
</dbReference>
<dbReference type="NCBIfam" id="NF011524">
    <property type="entry name" value="PRK14963.1"/>
    <property type="match status" value="1"/>
</dbReference>
<keyword evidence="2" id="KW-0479">Metal-binding</keyword>
<feature type="region of interest" description="Disordered" evidence="9">
    <location>
        <begin position="509"/>
        <end position="547"/>
    </location>
</feature>
<comment type="function">
    <text evidence="8">DNA polymerase III is a complex, multichain enzyme responsible for most of the replicative synthesis in bacteria. This DNA polymerase also exhibits 3' to 5' exonuclease activity.</text>
</comment>
<reference evidence="11 12" key="1">
    <citation type="submission" date="2018-12" db="EMBL/GenBank/DDBJ databases">
        <title>Deinococcus radiophilus ATCC 27603 genome sequencing and assembly.</title>
        <authorList>
            <person name="Maclea K.S."/>
            <person name="Maynard C.R."/>
        </authorList>
    </citation>
    <scope>NUCLEOTIDE SEQUENCE [LARGE SCALE GENOMIC DNA]</scope>
    <source>
        <strain evidence="11 12">ATCC 27603</strain>
    </source>
</reference>
<dbReference type="RefSeq" id="WP_126351736.1">
    <property type="nucleotide sequence ID" value="NZ_RXPE01000007.1"/>
</dbReference>
<dbReference type="Gene3D" id="1.10.8.60">
    <property type="match status" value="1"/>
</dbReference>
<comment type="catalytic activity">
    <reaction evidence="7 8">
        <text>DNA(n) + a 2'-deoxyribonucleoside 5'-triphosphate = DNA(n+1) + diphosphate</text>
        <dbReference type="Rhea" id="RHEA:22508"/>
        <dbReference type="Rhea" id="RHEA-COMP:17339"/>
        <dbReference type="Rhea" id="RHEA-COMP:17340"/>
        <dbReference type="ChEBI" id="CHEBI:33019"/>
        <dbReference type="ChEBI" id="CHEBI:61560"/>
        <dbReference type="ChEBI" id="CHEBI:173112"/>
        <dbReference type="EC" id="2.7.7.7"/>
    </reaction>
</comment>
<feature type="compositionally biased region" description="Basic and acidic residues" evidence="9">
    <location>
        <begin position="708"/>
        <end position="721"/>
    </location>
</feature>
<keyword evidence="5 8" id="KW-0067">ATP-binding</keyword>
<dbReference type="Proteomes" id="UP000277766">
    <property type="component" value="Unassembled WGS sequence"/>
</dbReference>
<keyword evidence="12" id="KW-1185">Reference proteome</keyword>
<feature type="region of interest" description="Disordered" evidence="9">
    <location>
        <begin position="561"/>
        <end position="751"/>
    </location>
</feature>
<evidence type="ECO:0000313" key="11">
    <source>
        <dbReference type="EMBL" id="RTR28344.1"/>
    </source>
</evidence>
<dbReference type="AlphaFoldDB" id="A0A431VYP4"/>
<dbReference type="PANTHER" id="PTHR11669">
    <property type="entry name" value="REPLICATION FACTOR C / DNA POLYMERASE III GAMMA-TAU SUBUNIT"/>
    <property type="match status" value="1"/>
</dbReference>
<dbReference type="Pfam" id="PF13177">
    <property type="entry name" value="DNA_pol3_delta2"/>
    <property type="match status" value="1"/>
</dbReference>
<name>A0A431VYP4_9DEIO</name>
<dbReference type="PANTHER" id="PTHR11669:SF0">
    <property type="entry name" value="PROTEIN STICHEL-LIKE 2"/>
    <property type="match status" value="1"/>
</dbReference>
<dbReference type="InterPro" id="IPR045085">
    <property type="entry name" value="HLD_clamp_pol_III_gamma_tau"/>
</dbReference>
<keyword evidence="4" id="KW-0862">Zinc</keyword>
<keyword evidence="8 11" id="KW-0548">Nucleotidyltransferase</keyword>
<protein>
    <recommendedName>
        <fullName evidence="8">DNA polymerase III subunit gamma/tau</fullName>
        <ecNumber evidence="8">2.7.7.7</ecNumber>
    </recommendedName>
</protein>
<dbReference type="GO" id="GO:0008408">
    <property type="term" value="F:3'-5' exonuclease activity"/>
    <property type="evidence" value="ECO:0007669"/>
    <property type="project" value="InterPro"/>
</dbReference>
<dbReference type="EMBL" id="RXPE01000007">
    <property type="protein sequence ID" value="RTR28344.1"/>
    <property type="molecule type" value="Genomic_DNA"/>
</dbReference>
<dbReference type="FunFam" id="3.40.50.300:FF:000014">
    <property type="entry name" value="DNA polymerase III subunit gamma/tau"/>
    <property type="match status" value="1"/>
</dbReference>
<feature type="compositionally biased region" description="Low complexity" evidence="9">
    <location>
        <begin position="679"/>
        <end position="698"/>
    </location>
</feature>
<keyword evidence="8 11" id="KW-0808">Transferase</keyword>
<dbReference type="InterPro" id="IPR050238">
    <property type="entry name" value="DNA_Rep/Repair_Clamp_Loader"/>
</dbReference>
<dbReference type="CDD" id="cd00009">
    <property type="entry name" value="AAA"/>
    <property type="match status" value="1"/>
</dbReference>
<evidence type="ECO:0000256" key="8">
    <source>
        <dbReference type="RuleBase" id="RU364063"/>
    </source>
</evidence>
<evidence type="ECO:0000256" key="5">
    <source>
        <dbReference type="ARBA" id="ARBA00022840"/>
    </source>
</evidence>
<evidence type="ECO:0000256" key="4">
    <source>
        <dbReference type="ARBA" id="ARBA00022833"/>
    </source>
</evidence>
<dbReference type="Gene3D" id="3.40.50.300">
    <property type="entry name" value="P-loop containing nucleotide triphosphate hydrolases"/>
    <property type="match status" value="1"/>
</dbReference>
<proteinExistence type="inferred from homology"/>
<dbReference type="GO" id="GO:0006261">
    <property type="term" value="P:DNA-templated DNA replication"/>
    <property type="evidence" value="ECO:0007669"/>
    <property type="project" value="TreeGrafter"/>
</dbReference>
<dbReference type="NCBIfam" id="TIGR02397">
    <property type="entry name" value="dnaX_nterm"/>
    <property type="match status" value="1"/>
</dbReference>
<comment type="subunit">
    <text evidence="8">DNA polymerase III contains a core (composed of alpha, epsilon and theta chains) that associates with a tau subunit. This core dimerizes to form the POLIII' complex. PolIII' associates with the gamma complex (composed of gamma, delta, delta', psi and chi chains) and with the beta chain to form the complete DNA polymerase III complex.</text>
</comment>
<dbReference type="NCBIfam" id="TIGR00678">
    <property type="entry name" value="holB"/>
    <property type="match status" value="1"/>
</dbReference>
<dbReference type="SMART" id="SM00382">
    <property type="entry name" value="AAA"/>
    <property type="match status" value="1"/>
</dbReference>